<evidence type="ECO:0000256" key="1">
    <source>
        <dbReference type="SAM" id="MobiDB-lite"/>
    </source>
</evidence>
<evidence type="ECO:0000313" key="4">
    <source>
        <dbReference type="Proteomes" id="UP001310890"/>
    </source>
</evidence>
<dbReference type="GO" id="GO:0005739">
    <property type="term" value="C:mitochondrion"/>
    <property type="evidence" value="ECO:0007669"/>
    <property type="project" value="InterPro"/>
</dbReference>
<sequence>MLERALRKAPRWRPQWPWRCDDLTTSSTTLLPFLYHTRTIQRRQYVQLPYEEDNIPFEGGADEREKSTITHRERQTFEKLFSLQRKSTSKETGLDRILEDAVGQINARGHPKPRLPSALRPLAEEARDLERAAGPTSRVRKGKAPTGEDEKRSRLIKKEYDDITARLQKEPTDVGVTRMLKSLLLDRVAAMGLDNDIRPSTTMTKAKTRALTSEKKHAKKKASDTPKAEKVDALRIMTTNLSLHLQDYMHHMRTTFPSSTLPLLLLPHLKTLGPAAFALGATTTLYNAHLSLLHSKYPLSLHLLNDTLAEMDSNVYAFDDETLEIVDEALRRTNRARHGHEGPALQAVFGAERIGKGVQGLVEWRDVMLARRQEEALRKARSISGGEGLGMRA</sequence>
<feature type="region of interest" description="Disordered" evidence="1">
    <location>
        <begin position="204"/>
        <end position="228"/>
    </location>
</feature>
<dbReference type="EMBL" id="JAVRRL010000129">
    <property type="protein sequence ID" value="KAK5107283.1"/>
    <property type="molecule type" value="Genomic_DNA"/>
</dbReference>
<dbReference type="PANTHER" id="PTHR39468:SF1">
    <property type="entry name" value="MTF2-LIKE C-TERMINAL DOMAIN-CONTAINING PROTEIN"/>
    <property type="match status" value="1"/>
</dbReference>
<evidence type="ECO:0000259" key="2">
    <source>
        <dbReference type="Pfam" id="PF19189"/>
    </source>
</evidence>
<dbReference type="Pfam" id="PF19189">
    <property type="entry name" value="Mtf2"/>
    <property type="match status" value="1"/>
</dbReference>
<organism evidence="3 4">
    <name type="scientific">Meristemomyces frigidus</name>
    <dbReference type="NCBI Taxonomy" id="1508187"/>
    <lineage>
        <taxon>Eukaryota</taxon>
        <taxon>Fungi</taxon>
        <taxon>Dikarya</taxon>
        <taxon>Ascomycota</taxon>
        <taxon>Pezizomycotina</taxon>
        <taxon>Dothideomycetes</taxon>
        <taxon>Dothideomycetidae</taxon>
        <taxon>Mycosphaerellales</taxon>
        <taxon>Teratosphaeriaceae</taxon>
        <taxon>Meristemomyces</taxon>
    </lineage>
</organism>
<name>A0AAN7T990_9PEZI</name>
<dbReference type="InterPro" id="IPR040009">
    <property type="entry name" value="Mtf2/C5D6.12-like"/>
</dbReference>
<dbReference type="InterPro" id="IPR043837">
    <property type="entry name" value="Mtf2-like_C"/>
</dbReference>
<reference evidence="3" key="1">
    <citation type="submission" date="2023-08" db="EMBL/GenBank/DDBJ databases">
        <title>Black Yeasts Isolated from many extreme environments.</title>
        <authorList>
            <person name="Coleine C."/>
            <person name="Stajich J.E."/>
            <person name="Selbmann L."/>
        </authorList>
    </citation>
    <scope>NUCLEOTIDE SEQUENCE</scope>
    <source>
        <strain evidence="3">CCFEE 5401</strain>
    </source>
</reference>
<dbReference type="Proteomes" id="UP001310890">
    <property type="component" value="Unassembled WGS sequence"/>
</dbReference>
<protein>
    <recommendedName>
        <fullName evidence="2">Mtf2-like C-terminal domain-containing protein</fullName>
    </recommendedName>
</protein>
<gene>
    <name evidence="3" type="ORF">LTR62_001412</name>
</gene>
<feature type="domain" description="Mtf2-like C-terminal" evidence="2">
    <location>
        <begin position="210"/>
        <end position="335"/>
    </location>
</feature>
<dbReference type="PANTHER" id="PTHR39468">
    <property type="entry name" value="CHROMOSOME 7, WHOLE GENOME SHOTGUN SEQUENCE"/>
    <property type="match status" value="1"/>
</dbReference>
<evidence type="ECO:0000313" key="3">
    <source>
        <dbReference type="EMBL" id="KAK5107283.1"/>
    </source>
</evidence>
<feature type="region of interest" description="Disordered" evidence="1">
    <location>
        <begin position="128"/>
        <end position="152"/>
    </location>
</feature>
<comment type="caution">
    <text evidence="3">The sequence shown here is derived from an EMBL/GenBank/DDBJ whole genome shotgun (WGS) entry which is preliminary data.</text>
</comment>
<dbReference type="AlphaFoldDB" id="A0AAN7T990"/>
<accession>A0AAN7T990</accession>
<proteinExistence type="predicted"/>